<reference evidence="9" key="1">
    <citation type="journal article" date="2019" name="Int. J. Syst. Evol. Microbiol.">
        <title>The Global Catalogue of Microorganisms (GCM) 10K type strain sequencing project: providing services to taxonomists for standard genome sequencing and annotation.</title>
        <authorList>
            <consortium name="The Broad Institute Genomics Platform"/>
            <consortium name="The Broad Institute Genome Sequencing Center for Infectious Disease"/>
            <person name="Wu L."/>
            <person name="Ma J."/>
        </authorList>
    </citation>
    <scope>NUCLEOTIDE SEQUENCE [LARGE SCALE GENOMIC DNA]</scope>
    <source>
        <strain evidence="9">JCM 16902</strain>
    </source>
</reference>
<comment type="subcellular location">
    <subcellularLocation>
        <location evidence="1">Cell membrane</location>
        <topology evidence="1">Multi-pass membrane protein</topology>
    </subcellularLocation>
</comment>
<evidence type="ECO:0000313" key="8">
    <source>
        <dbReference type="EMBL" id="GAA3637171.1"/>
    </source>
</evidence>
<keyword evidence="2" id="KW-1003">Cell membrane</keyword>
<feature type="transmembrane region" description="Helical" evidence="7">
    <location>
        <begin position="238"/>
        <end position="255"/>
    </location>
</feature>
<dbReference type="InterPro" id="IPR043428">
    <property type="entry name" value="LivM-like"/>
</dbReference>
<sequence>MSTTTPAAPPVVKPPAPKTSFASRFGWPLGFLILAIVVFSFNQWILPETNGDFRTGYNNWLPMTAVNEAVIWAIFALGLNIVVGYSGLLDLGYVAFWGIGGYVAGWLMAPFANQVTPAWANLSVNIFGHPLPGQDRGIHINFWLVLIIAALVCALAGVIIGAPTLRLKSDYLALVTLGFGEILPEVFRNGEHVGPDGKWNITNGTKGITGIDQIPTGPFQLIPGVPATIGTFDLTFKFIVFAFLLAVAMFVSLRIREGRLGRAWLAIREDELAASMMGVPLMRIKLSAYAVGAAFGGIGGVCYATHVGGVLADRFNFSVSITLLAMVVLGGMGNVWGVTVGALVLAWINSTGLAQLGNVWNDATGSNVNFASHNFLIFGAVLVLFMLFRREGLIPETRTKQVLQEPERGEIESLGAEMEGTAENTAAEGTKK</sequence>
<proteinExistence type="predicted"/>
<dbReference type="CDD" id="cd06581">
    <property type="entry name" value="TM_PBP1_LivM_like"/>
    <property type="match status" value="1"/>
</dbReference>
<evidence type="ECO:0000256" key="4">
    <source>
        <dbReference type="ARBA" id="ARBA00022989"/>
    </source>
</evidence>
<evidence type="ECO:0000256" key="6">
    <source>
        <dbReference type="SAM" id="MobiDB-lite"/>
    </source>
</evidence>
<evidence type="ECO:0000313" key="9">
    <source>
        <dbReference type="Proteomes" id="UP001501074"/>
    </source>
</evidence>
<feature type="transmembrane region" description="Helical" evidence="7">
    <location>
        <begin position="323"/>
        <end position="348"/>
    </location>
</feature>
<dbReference type="PANTHER" id="PTHR30482">
    <property type="entry name" value="HIGH-AFFINITY BRANCHED-CHAIN AMINO ACID TRANSPORT SYSTEM PERMEASE"/>
    <property type="match status" value="1"/>
</dbReference>
<feature type="transmembrane region" description="Helical" evidence="7">
    <location>
        <begin position="91"/>
        <end position="109"/>
    </location>
</feature>
<feature type="transmembrane region" description="Helical" evidence="7">
    <location>
        <begin position="25"/>
        <end position="45"/>
    </location>
</feature>
<feature type="transmembrane region" description="Helical" evidence="7">
    <location>
        <begin position="65"/>
        <end position="84"/>
    </location>
</feature>
<dbReference type="Proteomes" id="UP001501074">
    <property type="component" value="Unassembled WGS sequence"/>
</dbReference>
<name>A0ABP7ANV1_9ACTN</name>
<dbReference type="PANTHER" id="PTHR30482:SF10">
    <property type="entry name" value="HIGH-AFFINITY BRANCHED-CHAIN AMINO ACID TRANSPORT PROTEIN BRAE"/>
    <property type="match status" value="1"/>
</dbReference>
<keyword evidence="3 7" id="KW-0812">Transmembrane</keyword>
<feature type="transmembrane region" description="Helical" evidence="7">
    <location>
        <begin position="368"/>
        <end position="388"/>
    </location>
</feature>
<keyword evidence="9" id="KW-1185">Reference proteome</keyword>
<dbReference type="RefSeq" id="WP_231481629.1">
    <property type="nucleotide sequence ID" value="NZ_BAAAZO010000012.1"/>
</dbReference>
<evidence type="ECO:0008006" key="10">
    <source>
        <dbReference type="Google" id="ProtNLM"/>
    </source>
</evidence>
<comment type="caution">
    <text evidence="8">The sequence shown here is derived from an EMBL/GenBank/DDBJ whole genome shotgun (WGS) entry which is preliminary data.</text>
</comment>
<dbReference type="Pfam" id="PF02653">
    <property type="entry name" value="BPD_transp_2"/>
    <property type="match status" value="1"/>
</dbReference>
<dbReference type="EMBL" id="BAAAZO010000012">
    <property type="protein sequence ID" value="GAA3637171.1"/>
    <property type="molecule type" value="Genomic_DNA"/>
</dbReference>
<evidence type="ECO:0000256" key="5">
    <source>
        <dbReference type="ARBA" id="ARBA00023136"/>
    </source>
</evidence>
<evidence type="ECO:0000256" key="3">
    <source>
        <dbReference type="ARBA" id="ARBA00022692"/>
    </source>
</evidence>
<evidence type="ECO:0000256" key="7">
    <source>
        <dbReference type="SAM" id="Phobius"/>
    </source>
</evidence>
<keyword evidence="5 7" id="KW-0472">Membrane</keyword>
<evidence type="ECO:0000256" key="2">
    <source>
        <dbReference type="ARBA" id="ARBA00022475"/>
    </source>
</evidence>
<feature type="transmembrane region" description="Helical" evidence="7">
    <location>
        <begin position="286"/>
        <end position="311"/>
    </location>
</feature>
<accession>A0ABP7ANV1</accession>
<protein>
    <recommendedName>
        <fullName evidence="10">Branched-chain amino acid ABC transporter permease</fullName>
    </recommendedName>
</protein>
<feature type="transmembrane region" description="Helical" evidence="7">
    <location>
        <begin position="140"/>
        <end position="162"/>
    </location>
</feature>
<evidence type="ECO:0000256" key="1">
    <source>
        <dbReference type="ARBA" id="ARBA00004651"/>
    </source>
</evidence>
<dbReference type="InterPro" id="IPR001851">
    <property type="entry name" value="ABC_transp_permease"/>
</dbReference>
<gene>
    <name evidence="8" type="ORF">GCM10022223_64910</name>
</gene>
<keyword evidence="4 7" id="KW-1133">Transmembrane helix</keyword>
<feature type="region of interest" description="Disordered" evidence="6">
    <location>
        <begin position="404"/>
        <end position="432"/>
    </location>
</feature>
<organism evidence="8 9">
    <name type="scientific">Kineosporia mesophila</name>
    <dbReference type="NCBI Taxonomy" id="566012"/>
    <lineage>
        <taxon>Bacteria</taxon>
        <taxon>Bacillati</taxon>
        <taxon>Actinomycetota</taxon>
        <taxon>Actinomycetes</taxon>
        <taxon>Kineosporiales</taxon>
        <taxon>Kineosporiaceae</taxon>
        <taxon>Kineosporia</taxon>
    </lineage>
</organism>